<dbReference type="SUPFAM" id="SSF50129">
    <property type="entry name" value="GroES-like"/>
    <property type="match status" value="1"/>
</dbReference>
<dbReference type="EMBL" id="NVYO01000001">
    <property type="protein sequence ID" value="PBQ23642.1"/>
    <property type="molecule type" value="Genomic_DNA"/>
</dbReference>
<dbReference type="SUPFAM" id="SSF51735">
    <property type="entry name" value="NAD(P)-binding Rossmann-fold domains"/>
    <property type="match status" value="1"/>
</dbReference>
<dbReference type="Gene3D" id="3.90.180.10">
    <property type="entry name" value="Medium-chain alcohol dehydrogenases, catalytic domain"/>
    <property type="match status" value="1"/>
</dbReference>
<name>A0A2A3TX81_LEVBR</name>
<dbReference type="CDD" id="cd08243">
    <property type="entry name" value="quinone_oxidoreductase_like_1"/>
    <property type="match status" value="1"/>
</dbReference>
<comment type="caution">
    <text evidence="4">The sequence shown here is derived from an EMBL/GenBank/DDBJ whole genome shotgun (WGS) entry which is preliminary data.</text>
</comment>
<reference evidence="4 5" key="1">
    <citation type="submission" date="2017-09" db="EMBL/GenBank/DDBJ databases">
        <title>Genome sequence of Lactobacillus brevis D7.</title>
        <authorList>
            <person name="Kwon M.-S."/>
            <person name="Lim S.K."/>
            <person name="Choi H.-J."/>
        </authorList>
    </citation>
    <scope>NUCLEOTIDE SEQUENCE [LARGE SCALE GENOMIC DNA]</scope>
    <source>
        <strain evidence="4 5">D7</strain>
    </source>
</reference>
<accession>A0A2A3TX81</accession>
<keyword evidence="1" id="KW-0521">NADP</keyword>
<dbReference type="RefSeq" id="WP_096109966.1">
    <property type="nucleotide sequence ID" value="NZ_NVYO01000001.1"/>
</dbReference>
<protein>
    <submittedName>
        <fullName evidence="4">Quinone oxidoreductase</fullName>
    </submittedName>
</protein>
<gene>
    <name evidence="4" type="ORF">CNR29_06310</name>
</gene>
<dbReference type="Pfam" id="PF08240">
    <property type="entry name" value="ADH_N"/>
    <property type="match status" value="1"/>
</dbReference>
<dbReference type="SMART" id="SM00829">
    <property type="entry name" value="PKS_ER"/>
    <property type="match status" value="1"/>
</dbReference>
<feature type="domain" description="Enoyl reductase (ER)" evidence="3">
    <location>
        <begin position="13"/>
        <end position="318"/>
    </location>
</feature>
<organism evidence="4 5">
    <name type="scientific">Levilactobacillus brevis</name>
    <name type="common">Lactobacillus brevis</name>
    <dbReference type="NCBI Taxonomy" id="1580"/>
    <lineage>
        <taxon>Bacteria</taxon>
        <taxon>Bacillati</taxon>
        <taxon>Bacillota</taxon>
        <taxon>Bacilli</taxon>
        <taxon>Lactobacillales</taxon>
        <taxon>Lactobacillaceae</taxon>
        <taxon>Levilactobacillus</taxon>
    </lineage>
</organism>
<sequence length="322" mass="34773">MQMMHAVVVDHPGAPDVLSYREVPRPALKPGWSLVRVHGFGINHSEVFTRQGLSPSVEFPRILGIEVVGEVAATTAPDQFTTGQTVISIMGEMGRAFDGSYAEYVLLPNEQLYPITTDLSWAELAALPETGYTAYGALRGLRLQPQDRVLIRGGSSGVGMMAAKLAHALQPGIRVTSTTRHADKAATLQEQGADQVLTGELTHLPAAATFDKILDLIGPKTAKDSLQHLTPGGIVSSTGELGGQWAFDAFEPIGDIPNSRYLTSFSSGEVEPQLLQELVDFVTENHVDIHPTKVFTLREVAQAHAEIESRQGWGKYVVVIEA</sequence>
<evidence type="ECO:0000313" key="4">
    <source>
        <dbReference type="EMBL" id="PBQ23642.1"/>
    </source>
</evidence>
<evidence type="ECO:0000256" key="2">
    <source>
        <dbReference type="ARBA" id="ARBA00023002"/>
    </source>
</evidence>
<dbReference type="PANTHER" id="PTHR48106">
    <property type="entry name" value="QUINONE OXIDOREDUCTASE PIG3-RELATED"/>
    <property type="match status" value="1"/>
</dbReference>
<evidence type="ECO:0000256" key="1">
    <source>
        <dbReference type="ARBA" id="ARBA00022857"/>
    </source>
</evidence>
<dbReference type="InterPro" id="IPR036291">
    <property type="entry name" value="NAD(P)-bd_dom_sf"/>
</dbReference>
<dbReference type="Proteomes" id="UP000217918">
    <property type="component" value="Unassembled WGS sequence"/>
</dbReference>
<keyword evidence="2" id="KW-0560">Oxidoreductase</keyword>
<dbReference type="InterPro" id="IPR020843">
    <property type="entry name" value="ER"/>
</dbReference>
<dbReference type="GO" id="GO:0016651">
    <property type="term" value="F:oxidoreductase activity, acting on NAD(P)H"/>
    <property type="evidence" value="ECO:0007669"/>
    <property type="project" value="TreeGrafter"/>
</dbReference>
<dbReference type="InterPro" id="IPR011032">
    <property type="entry name" value="GroES-like_sf"/>
</dbReference>
<evidence type="ECO:0000313" key="5">
    <source>
        <dbReference type="Proteomes" id="UP000217918"/>
    </source>
</evidence>
<dbReference type="Pfam" id="PF13602">
    <property type="entry name" value="ADH_zinc_N_2"/>
    <property type="match status" value="1"/>
</dbReference>
<dbReference type="AlphaFoldDB" id="A0A2A3TX81"/>
<dbReference type="InterPro" id="IPR013154">
    <property type="entry name" value="ADH-like_N"/>
</dbReference>
<dbReference type="Gene3D" id="3.40.50.720">
    <property type="entry name" value="NAD(P)-binding Rossmann-like Domain"/>
    <property type="match status" value="1"/>
</dbReference>
<evidence type="ECO:0000259" key="3">
    <source>
        <dbReference type="SMART" id="SM00829"/>
    </source>
</evidence>
<proteinExistence type="predicted"/>
<dbReference type="GO" id="GO:0070402">
    <property type="term" value="F:NADPH binding"/>
    <property type="evidence" value="ECO:0007669"/>
    <property type="project" value="TreeGrafter"/>
</dbReference>